<reference evidence="2 3" key="1">
    <citation type="journal article" date="2018" name="Mol. Ecol.">
        <title>The obligate alkalophilic soda-lake fungus Sodiomyces alkalinus has shifted to a protein diet.</title>
        <authorList>
            <person name="Grum-Grzhimaylo A.A."/>
            <person name="Falkoski D.L."/>
            <person name="van den Heuvel J."/>
            <person name="Valero-Jimenez C.A."/>
            <person name="Min B."/>
            <person name="Choi I.G."/>
            <person name="Lipzen A."/>
            <person name="Daum C.G."/>
            <person name="Aanen D.K."/>
            <person name="Tsang A."/>
            <person name="Henrissat B."/>
            <person name="Bilanenko E.N."/>
            <person name="de Vries R.P."/>
            <person name="van Kan J.A.L."/>
            <person name="Grigoriev I.V."/>
            <person name="Debets A.J.M."/>
        </authorList>
    </citation>
    <scope>NUCLEOTIDE SEQUENCE [LARGE SCALE GENOMIC DNA]</scope>
    <source>
        <strain evidence="2 3">F11</strain>
    </source>
</reference>
<dbReference type="EMBL" id="ML119053">
    <property type="protein sequence ID" value="ROT39513.1"/>
    <property type="molecule type" value="Genomic_DNA"/>
</dbReference>
<protein>
    <submittedName>
        <fullName evidence="2">Uncharacterized protein</fullName>
    </submittedName>
</protein>
<feature type="region of interest" description="Disordered" evidence="1">
    <location>
        <begin position="133"/>
        <end position="157"/>
    </location>
</feature>
<accession>A0A3N2PY96</accession>
<feature type="region of interest" description="Disordered" evidence="1">
    <location>
        <begin position="1"/>
        <end position="84"/>
    </location>
</feature>
<feature type="compositionally biased region" description="Basic and acidic residues" evidence="1">
    <location>
        <begin position="23"/>
        <end position="51"/>
    </location>
</feature>
<dbReference type="GeneID" id="39579975"/>
<organism evidence="2 3">
    <name type="scientific">Sodiomyces alkalinus (strain CBS 110278 / VKM F-3762 / F11)</name>
    <name type="common">Alkaliphilic filamentous fungus</name>
    <dbReference type="NCBI Taxonomy" id="1314773"/>
    <lineage>
        <taxon>Eukaryota</taxon>
        <taxon>Fungi</taxon>
        <taxon>Dikarya</taxon>
        <taxon>Ascomycota</taxon>
        <taxon>Pezizomycotina</taxon>
        <taxon>Sordariomycetes</taxon>
        <taxon>Hypocreomycetidae</taxon>
        <taxon>Glomerellales</taxon>
        <taxon>Plectosphaerellaceae</taxon>
        <taxon>Sodiomyces</taxon>
    </lineage>
</organism>
<sequence length="157" mass="16731">MANDNQSRSDGARCRKGWPQASRDIEPGKQDKTATPRKDSTADPCHDKNDDVSPPYKQPGRRERDSDSCWARQATGQAGGGPIAMAHPWDRLLPGYWDSGRIFSWLGGIPEKCLPADVSFAMGWMPLGSESSWVEADDGISPESAPGSGLGGSAGSG</sequence>
<feature type="compositionally biased region" description="Gly residues" evidence="1">
    <location>
        <begin position="148"/>
        <end position="157"/>
    </location>
</feature>
<name>A0A3N2PY96_SODAK</name>
<keyword evidence="3" id="KW-1185">Reference proteome</keyword>
<proteinExistence type="predicted"/>
<evidence type="ECO:0000313" key="3">
    <source>
        <dbReference type="Proteomes" id="UP000272025"/>
    </source>
</evidence>
<evidence type="ECO:0000256" key="1">
    <source>
        <dbReference type="SAM" id="MobiDB-lite"/>
    </source>
</evidence>
<gene>
    <name evidence="2" type="ORF">SODALDRAFT_331633</name>
</gene>
<dbReference type="RefSeq" id="XP_028467319.1">
    <property type="nucleotide sequence ID" value="XM_028611497.1"/>
</dbReference>
<dbReference type="Proteomes" id="UP000272025">
    <property type="component" value="Unassembled WGS sequence"/>
</dbReference>
<dbReference type="AlphaFoldDB" id="A0A3N2PY96"/>
<evidence type="ECO:0000313" key="2">
    <source>
        <dbReference type="EMBL" id="ROT39513.1"/>
    </source>
</evidence>